<feature type="domain" description="BZIP" evidence="5">
    <location>
        <begin position="14"/>
        <end position="29"/>
    </location>
</feature>
<protein>
    <recommendedName>
        <fullName evidence="5">BZIP domain-containing protein</fullName>
    </recommendedName>
</protein>
<dbReference type="PANTHER" id="PTHR24198">
    <property type="entry name" value="ANKYRIN REPEAT AND PROTEIN KINASE DOMAIN-CONTAINING PROTEIN"/>
    <property type="match status" value="1"/>
</dbReference>
<reference evidence="6" key="1">
    <citation type="submission" date="2021-03" db="EMBL/GenBank/DDBJ databases">
        <title>Revisited historic fungal species revealed as producer of novel bioactive compounds through whole genome sequencing and comparative genomics.</title>
        <authorList>
            <person name="Vignolle G.A."/>
            <person name="Hochenegger N."/>
            <person name="Mach R.L."/>
            <person name="Mach-Aigner A.R."/>
            <person name="Javad Rahimi M."/>
            <person name="Salim K.A."/>
            <person name="Chan C.M."/>
            <person name="Lim L.B.L."/>
            <person name="Cai F."/>
            <person name="Druzhinina I.S."/>
            <person name="U'Ren J.M."/>
            <person name="Derntl C."/>
        </authorList>
    </citation>
    <scope>NUCLEOTIDE SEQUENCE</scope>
    <source>
        <strain evidence="6">TUCIM 5799</strain>
    </source>
</reference>
<evidence type="ECO:0000313" key="6">
    <source>
        <dbReference type="EMBL" id="KAI1866900.1"/>
    </source>
</evidence>
<gene>
    <name evidence="6" type="ORF">JX265_007476</name>
</gene>
<evidence type="ECO:0000256" key="4">
    <source>
        <dbReference type="SAM" id="MobiDB-lite"/>
    </source>
</evidence>
<dbReference type="Gene3D" id="1.25.40.20">
    <property type="entry name" value="Ankyrin repeat-containing domain"/>
    <property type="match status" value="1"/>
</dbReference>
<sequence>MEFTIQPPTNPVDRRRHQNRIAQRKFRQKRDQNLAATSRAACGSSPLAAPAVVDSSIDPQPIGEATFTSLLAFTHQPDAAFAGEDYLGPDAASAWSKSATPAVVDPNHEPHGQPTNPPPIEEVNFASLLAFENQPNTAFASEDYLVQLLSSVATADTTSTPDLVGGTASAWNDSAATALTTTGKSATPWLDDGLNPAPYEHARPRHLGSVGSLHIAAQKGNERILRLLLQHHSNANDKDSDGRTPLMHATMCDHVGSMRTLLAHGARIGDTDNESRSSLHWAVLCRRHSALEVLLDYYSEKSAAQSCDINACDDAGWSPLHMAIDRGFEAGVVLLLGHGANVHTKAHKGPYAKGLSPAPAV</sequence>
<dbReference type="EMBL" id="JAFIMR010000019">
    <property type="protein sequence ID" value="KAI1866900.1"/>
    <property type="molecule type" value="Genomic_DNA"/>
</dbReference>
<feature type="region of interest" description="Disordered" evidence="4">
    <location>
        <begin position="1"/>
        <end position="41"/>
    </location>
</feature>
<feature type="compositionally biased region" description="Basic residues" evidence="4">
    <location>
        <begin position="14"/>
        <end position="28"/>
    </location>
</feature>
<evidence type="ECO:0000256" key="2">
    <source>
        <dbReference type="ARBA" id="ARBA00023043"/>
    </source>
</evidence>
<dbReference type="SMART" id="SM00248">
    <property type="entry name" value="ANK"/>
    <property type="match status" value="4"/>
</dbReference>
<dbReference type="PROSITE" id="PS00036">
    <property type="entry name" value="BZIP_BASIC"/>
    <property type="match status" value="1"/>
</dbReference>
<dbReference type="GO" id="GO:0005737">
    <property type="term" value="C:cytoplasm"/>
    <property type="evidence" value="ECO:0007669"/>
    <property type="project" value="TreeGrafter"/>
</dbReference>
<feature type="repeat" description="ANK" evidence="3">
    <location>
        <begin position="241"/>
        <end position="273"/>
    </location>
</feature>
<dbReference type="SUPFAM" id="SSF48403">
    <property type="entry name" value="Ankyrin repeat"/>
    <property type="match status" value="1"/>
</dbReference>
<dbReference type="PROSITE" id="PS50088">
    <property type="entry name" value="ANK_REPEAT"/>
    <property type="match status" value="3"/>
</dbReference>
<dbReference type="Pfam" id="PF12796">
    <property type="entry name" value="Ank_2"/>
    <property type="match status" value="1"/>
</dbReference>
<keyword evidence="1" id="KW-0677">Repeat</keyword>
<dbReference type="PROSITE" id="PS50297">
    <property type="entry name" value="ANK_REP_REGION"/>
    <property type="match status" value="3"/>
</dbReference>
<dbReference type="InterPro" id="IPR004827">
    <property type="entry name" value="bZIP"/>
</dbReference>
<evidence type="ECO:0000256" key="1">
    <source>
        <dbReference type="ARBA" id="ARBA00022737"/>
    </source>
</evidence>
<dbReference type="AlphaFoldDB" id="A0A9P9WJI7"/>
<organism evidence="6 7">
    <name type="scientific">Neoarthrinium moseri</name>
    <dbReference type="NCBI Taxonomy" id="1658444"/>
    <lineage>
        <taxon>Eukaryota</taxon>
        <taxon>Fungi</taxon>
        <taxon>Dikarya</taxon>
        <taxon>Ascomycota</taxon>
        <taxon>Pezizomycotina</taxon>
        <taxon>Sordariomycetes</taxon>
        <taxon>Xylariomycetidae</taxon>
        <taxon>Amphisphaeriales</taxon>
        <taxon>Apiosporaceae</taxon>
        <taxon>Neoarthrinium</taxon>
    </lineage>
</organism>
<evidence type="ECO:0000259" key="5">
    <source>
        <dbReference type="PROSITE" id="PS00036"/>
    </source>
</evidence>
<keyword evidence="2 3" id="KW-0040">ANK repeat</keyword>
<accession>A0A9P9WJI7</accession>
<dbReference type="InterPro" id="IPR002110">
    <property type="entry name" value="Ankyrin_rpt"/>
</dbReference>
<dbReference type="InterPro" id="IPR036770">
    <property type="entry name" value="Ankyrin_rpt-contain_sf"/>
</dbReference>
<dbReference type="Pfam" id="PF00023">
    <property type="entry name" value="Ank"/>
    <property type="match status" value="1"/>
</dbReference>
<dbReference type="GO" id="GO:0003700">
    <property type="term" value="F:DNA-binding transcription factor activity"/>
    <property type="evidence" value="ECO:0007669"/>
    <property type="project" value="InterPro"/>
</dbReference>
<feature type="region of interest" description="Disordered" evidence="4">
    <location>
        <begin position="97"/>
        <end position="117"/>
    </location>
</feature>
<dbReference type="CDD" id="cd14688">
    <property type="entry name" value="bZIP_YAP"/>
    <property type="match status" value="1"/>
</dbReference>
<dbReference type="PANTHER" id="PTHR24198:SF165">
    <property type="entry name" value="ANKYRIN REPEAT-CONTAINING PROTEIN-RELATED"/>
    <property type="match status" value="1"/>
</dbReference>
<feature type="repeat" description="ANK" evidence="3">
    <location>
        <begin position="208"/>
        <end position="240"/>
    </location>
</feature>
<name>A0A9P9WJI7_9PEZI</name>
<dbReference type="Proteomes" id="UP000829685">
    <property type="component" value="Unassembled WGS sequence"/>
</dbReference>
<keyword evidence="7" id="KW-1185">Reference proteome</keyword>
<evidence type="ECO:0000313" key="7">
    <source>
        <dbReference type="Proteomes" id="UP000829685"/>
    </source>
</evidence>
<evidence type="ECO:0000256" key="3">
    <source>
        <dbReference type="PROSITE-ProRule" id="PRU00023"/>
    </source>
</evidence>
<proteinExistence type="predicted"/>
<feature type="repeat" description="ANK" evidence="3">
    <location>
        <begin position="315"/>
        <end position="347"/>
    </location>
</feature>
<comment type="caution">
    <text evidence="6">The sequence shown here is derived from an EMBL/GenBank/DDBJ whole genome shotgun (WGS) entry which is preliminary data.</text>
</comment>